<reference evidence="3 4" key="1">
    <citation type="submission" date="2018-06" db="EMBL/GenBank/DDBJ databases">
        <title>Genomic Encyclopedia of Type Strains, Phase III (KMG-III): the genomes of soil and plant-associated and newly described type strains.</title>
        <authorList>
            <person name="Whitman W."/>
        </authorList>
    </citation>
    <scope>NUCLEOTIDE SEQUENCE [LARGE SCALE GENOMIC DNA]</scope>
    <source>
        <strain evidence="3 4">CGMCC 4.7090</strain>
    </source>
</reference>
<dbReference type="GO" id="GO:0035243">
    <property type="term" value="F:protein-arginine omega-N symmetric methyltransferase activity"/>
    <property type="evidence" value="ECO:0007669"/>
    <property type="project" value="TreeGrafter"/>
</dbReference>
<evidence type="ECO:0000256" key="1">
    <source>
        <dbReference type="ARBA" id="ARBA00022603"/>
    </source>
</evidence>
<evidence type="ECO:0000256" key="2">
    <source>
        <dbReference type="ARBA" id="ARBA00022679"/>
    </source>
</evidence>
<dbReference type="RefSeq" id="WP_111649683.1">
    <property type="nucleotide sequence ID" value="NZ_JACHWI010000005.1"/>
</dbReference>
<keyword evidence="2 3" id="KW-0808">Transferase</keyword>
<dbReference type="Gene3D" id="3.40.50.12710">
    <property type="match status" value="1"/>
</dbReference>
<dbReference type="InterPro" id="IPR003788">
    <property type="entry name" value="NDUFAF7"/>
</dbReference>
<comment type="caution">
    <text evidence="3">The sequence shown here is derived from an EMBL/GenBank/DDBJ whole genome shotgun (WGS) entry which is preliminary data.</text>
</comment>
<evidence type="ECO:0000313" key="4">
    <source>
        <dbReference type="Proteomes" id="UP000249341"/>
    </source>
</evidence>
<name>A0A327ZBG7_9ACTN</name>
<sequence>MSIGWRPAMRSALYGSDGFFVRAGSGPADHFRTSVHASPLFAGALLRIVERLDEALGRPTTFDLVDVGAGRGELLTVLLALMPSDLAARVRPTGVEMAPRPDRLDPRIRWRTGVPDSVTGLLIATEWLDNVPLDVVETDEHGDPRKVLVDRRTGAETLGGPADAADRFWLNRWWPGPGRIEIGWPRDAAWADAVGSVRRGAALCVDYGHQRSERPPLGTLTGYRDGRQVPPVPDGSCDVTAHVAMDSVAGAAGYAYQMVRQREALKALGIDGGRPPLELARTDPAAYIRALSAAGSAAELIDPSGLGAHWWLWHEIGLKVRGSIFA</sequence>
<dbReference type="GO" id="GO:0032259">
    <property type="term" value="P:methylation"/>
    <property type="evidence" value="ECO:0007669"/>
    <property type="project" value="UniProtKB-KW"/>
</dbReference>
<dbReference type="PANTHER" id="PTHR12049:SF7">
    <property type="entry name" value="PROTEIN ARGININE METHYLTRANSFERASE NDUFAF7, MITOCHONDRIAL"/>
    <property type="match status" value="1"/>
</dbReference>
<dbReference type="Pfam" id="PF02636">
    <property type="entry name" value="Methyltransf_28"/>
    <property type="match status" value="1"/>
</dbReference>
<keyword evidence="1 3" id="KW-0489">Methyltransferase</keyword>
<accession>A0A327ZBG7</accession>
<organism evidence="3 4">
    <name type="scientific">Actinoplanes lutulentus</name>
    <dbReference type="NCBI Taxonomy" id="1287878"/>
    <lineage>
        <taxon>Bacteria</taxon>
        <taxon>Bacillati</taxon>
        <taxon>Actinomycetota</taxon>
        <taxon>Actinomycetes</taxon>
        <taxon>Micromonosporales</taxon>
        <taxon>Micromonosporaceae</taxon>
        <taxon>Actinoplanes</taxon>
    </lineage>
</organism>
<dbReference type="Proteomes" id="UP000249341">
    <property type="component" value="Unassembled WGS sequence"/>
</dbReference>
<dbReference type="OrthoDB" id="4856867at2"/>
<keyword evidence="4" id="KW-1185">Reference proteome</keyword>
<gene>
    <name evidence="3" type="ORF">B0I29_10632</name>
</gene>
<dbReference type="PANTHER" id="PTHR12049">
    <property type="entry name" value="PROTEIN ARGININE METHYLTRANSFERASE NDUFAF7, MITOCHONDRIAL"/>
    <property type="match status" value="1"/>
</dbReference>
<proteinExistence type="predicted"/>
<protein>
    <submittedName>
        <fullName evidence="3">SAM-dependent MidA family methyltransferase</fullName>
    </submittedName>
</protein>
<dbReference type="EMBL" id="QLMJ01000006">
    <property type="protein sequence ID" value="RAK37766.1"/>
    <property type="molecule type" value="Genomic_DNA"/>
</dbReference>
<dbReference type="InterPro" id="IPR029063">
    <property type="entry name" value="SAM-dependent_MTases_sf"/>
</dbReference>
<dbReference type="SUPFAM" id="SSF53335">
    <property type="entry name" value="S-adenosyl-L-methionine-dependent methyltransferases"/>
    <property type="match status" value="1"/>
</dbReference>
<dbReference type="InterPro" id="IPR038375">
    <property type="entry name" value="NDUFAF7_sf"/>
</dbReference>
<evidence type="ECO:0000313" key="3">
    <source>
        <dbReference type="EMBL" id="RAK37766.1"/>
    </source>
</evidence>
<dbReference type="AlphaFoldDB" id="A0A327ZBG7"/>